<feature type="domain" description="Transcription elongation factor Eaf N-terminal" evidence="2">
    <location>
        <begin position="18"/>
        <end position="119"/>
    </location>
</feature>
<evidence type="ECO:0000313" key="4">
    <source>
        <dbReference type="Proteomes" id="UP001310594"/>
    </source>
</evidence>
<dbReference type="Pfam" id="PF09816">
    <property type="entry name" value="EAF"/>
    <property type="match status" value="1"/>
</dbReference>
<feature type="compositionally biased region" description="Polar residues" evidence="1">
    <location>
        <begin position="212"/>
        <end position="223"/>
    </location>
</feature>
<dbReference type="InterPro" id="IPR019194">
    <property type="entry name" value="Tscrpt_elong_fac_Eaf_N"/>
</dbReference>
<evidence type="ECO:0000256" key="1">
    <source>
        <dbReference type="SAM" id="MobiDB-lite"/>
    </source>
</evidence>
<feature type="compositionally biased region" description="Basic and acidic residues" evidence="1">
    <location>
        <begin position="200"/>
        <end position="209"/>
    </location>
</feature>
<evidence type="ECO:0000313" key="3">
    <source>
        <dbReference type="EMBL" id="KAK5704071.1"/>
    </source>
</evidence>
<comment type="caution">
    <text evidence="3">The sequence shown here is derived from an EMBL/GenBank/DDBJ whole genome shotgun (WGS) entry which is preliminary data.</text>
</comment>
<organism evidence="3 4">
    <name type="scientific">Elasticomyces elasticus</name>
    <dbReference type="NCBI Taxonomy" id="574655"/>
    <lineage>
        <taxon>Eukaryota</taxon>
        <taxon>Fungi</taxon>
        <taxon>Dikarya</taxon>
        <taxon>Ascomycota</taxon>
        <taxon>Pezizomycotina</taxon>
        <taxon>Dothideomycetes</taxon>
        <taxon>Dothideomycetidae</taxon>
        <taxon>Mycosphaerellales</taxon>
        <taxon>Teratosphaeriaceae</taxon>
        <taxon>Elasticomyces</taxon>
    </lineage>
</organism>
<sequence>MAAAVSAPMMDLKATSTYNIRLGDSIAKGAGSVKQWASVRYNHKPALNKPVGVTSSIKSNGDHNCELVLKDDGRRYGYAGTSEDTGPTYVLVLRGDGEDTEAVLEELSLSHAFNLTSTPEEKDAGKLKDRYAHIVVEQDDQASLLGDGAAAEMPADPSNPFDYRHFIKAATQSKVKQVESGTSTPVTHQKKRKAPVSALDRADAKRVKPSDTAASQRAATSKTAEIAPPRIRVDRKASVRKSSYDDSGELILENDDPPSSKLPSARSAMAMALNGQLTQSQGGPISLRSAASSPASHMESPAPDDVDELGDGFVDDDEEGYLDEQDEDADVEDLELPSPATVHKPSVSAATVTGGDDEDDLDAQLAAAMAEEAMGEGEALDEEVVSEEE</sequence>
<feature type="compositionally biased region" description="Polar residues" evidence="1">
    <location>
        <begin position="278"/>
        <end position="295"/>
    </location>
</feature>
<dbReference type="Proteomes" id="UP001310594">
    <property type="component" value="Unassembled WGS sequence"/>
</dbReference>
<feature type="compositionally biased region" description="Polar residues" evidence="1">
    <location>
        <begin position="172"/>
        <end position="187"/>
    </location>
</feature>
<accession>A0AAN7VUE7</accession>
<protein>
    <recommendedName>
        <fullName evidence="2">Transcription elongation factor Eaf N-terminal domain-containing protein</fullName>
    </recommendedName>
</protein>
<evidence type="ECO:0000259" key="2">
    <source>
        <dbReference type="Pfam" id="PF09816"/>
    </source>
</evidence>
<name>A0AAN7VUE7_9PEZI</name>
<dbReference type="AlphaFoldDB" id="A0AAN7VUE7"/>
<feature type="region of interest" description="Disordered" evidence="1">
    <location>
        <begin position="278"/>
        <end position="358"/>
    </location>
</feature>
<dbReference type="EMBL" id="JAVRQU010000004">
    <property type="protein sequence ID" value="KAK5704071.1"/>
    <property type="molecule type" value="Genomic_DNA"/>
</dbReference>
<reference evidence="3" key="1">
    <citation type="submission" date="2023-08" db="EMBL/GenBank/DDBJ databases">
        <title>Black Yeasts Isolated from many extreme environments.</title>
        <authorList>
            <person name="Coleine C."/>
            <person name="Stajich J.E."/>
            <person name="Selbmann L."/>
        </authorList>
    </citation>
    <scope>NUCLEOTIDE SEQUENCE</scope>
    <source>
        <strain evidence="3">CCFEE 5810</strain>
    </source>
</reference>
<feature type="region of interest" description="Disordered" evidence="1">
    <location>
        <begin position="172"/>
        <end position="264"/>
    </location>
</feature>
<gene>
    <name evidence="3" type="ORF">LTR97_003084</name>
</gene>
<feature type="compositionally biased region" description="Acidic residues" evidence="1">
    <location>
        <begin position="302"/>
        <end position="335"/>
    </location>
</feature>
<feature type="compositionally biased region" description="Acidic residues" evidence="1">
    <location>
        <begin position="246"/>
        <end position="256"/>
    </location>
</feature>
<proteinExistence type="predicted"/>